<dbReference type="RefSeq" id="WP_341424779.1">
    <property type="nucleotide sequence ID" value="NZ_JBBUTG010000003.1"/>
</dbReference>
<evidence type="ECO:0000313" key="4">
    <source>
        <dbReference type="EMBL" id="MEK8030412.1"/>
    </source>
</evidence>
<reference evidence="4 5" key="1">
    <citation type="submission" date="2024-04" db="EMBL/GenBank/DDBJ databases">
        <title>Novel species of the genus Ideonella isolated from streams.</title>
        <authorList>
            <person name="Lu H."/>
        </authorList>
    </citation>
    <scope>NUCLEOTIDE SEQUENCE [LARGE SCALE GENOMIC DNA]</scope>
    <source>
        <strain evidence="4 5">DXS29W</strain>
    </source>
</reference>
<evidence type="ECO:0000256" key="1">
    <source>
        <dbReference type="ARBA" id="ARBA00023002"/>
    </source>
</evidence>
<dbReference type="Pfam" id="PF02826">
    <property type="entry name" value="2-Hacid_dh_C"/>
    <property type="match status" value="1"/>
</dbReference>
<keyword evidence="2" id="KW-0520">NAD</keyword>
<dbReference type="Proteomes" id="UP001371218">
    <property type="component" value="Unassembled WGS sequence"/>
</dbReference>
<dbReference type="CDD" id="cd12164">
    <property type="entry name" value="GDH_like_2"/>
    <property type="match status" value="1"/>
</dbReference>
<organism evidence="4 5">
    <name type="scientific">Ideonella lacteola</name>
    <dbReference type="NCBI Taxonomy" id="2984193"/>
    <lineage>
        <taxon>Bacteria</taxon>
        <taxon>Pseudomonadati</taxon>
        <taxon>Pseudomonadota</taxon>
        <taxon>Betaproteobacteria</taxon>
        <taxon>Burkholderiales</taxon>
        <taxon>Sphaerotilaceae</taxon>
        <taxon>Ideonella</taxon>
    </lineage>
</organism>
<dbReference type="PANTHER" id="PTHR43333">
    <property type="entry name" value="2-HACID_DH_C DOMAIN-CONTAINING PROTEIN"/>
    <property type="match status" value="1"/>
</dbReference>
<dbReference type="SUPFAM" id="SSF51735">
    <property type="entry name" value="NAD(P)-binding Rossmann-fold domains"/>
    <property type="match status" value="1"/>
</dbReference>
<dbReference type="InterPro" id="IPR006140">
    <property type="entry name" value="D-isomer_DH_NAD-bd"/>
</dbReference>
<proteinExistence type="predicted"/>
<evidence type="ECO:0000259" key="3">
    <source>
        <dbReference type="Pfam" id="PF02826"/>
    </source>
</evidence>
<evidence type="ECO:0000256" key="2">
    <source>
        <dbReference type="ARBA" id="ARBA00023027"/>
    </source>
</evidence>
<sequence length="314" mass="33325">MSIYLCGSLDSSEIAAWLAALRDAMPAEQIDASLAGVDPAAVDVALVANPPPGSLKPLGGLKLIQSLWAGVDRLMADTSLPPEVPLARMVDGSMCAAMAETALWAVLSLHRGFFDYAALQRERRWQVLPQRRADEVSVAVLGLGELGHAVAQRLVGQGYRVHGWRRGGRPGAGPAGVAVHEGDEALAACLADGDIVVNLLPLTPDTRRLFDAATLARMKPGASLVNLARGAQVVEDDLLAALDAGHVARAVLDVFVQEPLPADHRFWHHPRVTVLPHAAALTDPRSAARVVAANVSALREGRPLAHLVDRMRGY</sequence>
<keyword evidence="1" id="KW-0560">Oxidoreductase</keyword>
<comment type="caution">
    <text evidence="4">The sequence shown here is derived from an EMBL/GenBank/DDBJ whole genome shotgun (WGS) entry which is preliminary data.</text>
</comment>
<accession>A0ABU9BKB6</accession>
<dbReference type="PANTHER" id="PTHR43333:SF1">
    <property type="entry name" value="D-ISOMER SPECIFIC 2-HYDROXYACID DEHYDROGENASE NAD-BINDING DOMAIN-CONTAINING PROTEIN"/>
    <property type="match status" value="1"/>
</dbReference>
<protein>
    <submittedName>
        <fullName evidence="4">Glyoxylate/hydroxypyruvate reductase A</fullName>
    </submittedName>
</protein>
<dbReference type="InterPro" id="IPR036291">
    <property type="entry name" value="NAD(P)-bd_dom_sf"/>
</dbReference>
<keyword evidence="5" id="KW-1185">Reference proteome</keyword>
<dbReference type="EMBL" id="JBBUTG010000003">
    <property type="protein sequence ID" value="MEK8030412.1"/>
    <property type="molecule type" value="Genomic_DNA"/>
</dbReference>
<dbReference type="Gene3D" id="3.40.50.720">
    <property type="entry name" value="NAD(P)-binding Rossmann-like Domain"/>
    <property type="match status" value="2"/>
</dbReference>
<evidence type="ECO:0000313" key="5">
    <source>
        <dbReference type="Proteomes" id="UP001371218"/>
    </source>
</evidence>
<name>A0ABU9BKB6_9BURK</name>
<gene>
    <name evidence="4" type="ORF">AACH06_06200</name>
</gene>
<feature type="domain" description="D-isomer specific 2-hydroxyacid dehydrogenase NAD-binding" evidence="3">
    <location>
        <begin position="104"/>
        <end position="279"/>
    </location>
</feature>